<reference evidence="1" key="1">
    <citation type="submission" date="2020-07" db="EMBL/GenBank/DDBJ databases">
        <title>Huge and variable diversity of episymbiotic CPR bacteria and DPANN archaea in groundwater ecosystems.</title>
        <authorList>
            <person name="He C.Y."/>
            <person name="Keren R."/>
            <person name="Whittaker M."/>
            <person name="Farag I.F."/>
            <person name="Doudna J."/>
            <person name="Cate J.H.D."/>
            <person name="Banfield J.F."/>
        </authorList>
    </citation>
    <scope>NUCLEOTIDE SEQUENCE</scope>
    <source>
        <strain evidence="1">NC_groundwater_17_Pr7_B-0.1um_64_12</strain>
    </source>
</reference>
<sequence>MNKSEWIRSLADQGHEVKQIAKETGLRYQHVRNVVVRYREKRHGGYGAQAGSEGVRIAPADEQGKLSLGRRHSNRLFRVSEQPDGNLLLEPVVMVHEREAWLYRNPVAFEAVKRGIEESRAGLARPAGPFIQYADDEDEE</sequence>
<name>A0A931LT62_FIMGI</name>
<gene>
    <name evidence="1" type="ORF">HYR64_07260</name>
</gene>
<protein>
    <submittedName>
        <fullName evidence="1">Uncharacterized protein</fullName>
    </submittedName>
</protein>
<dbReference type="EMBL" id="JACOSL010000041">
    <property type="protein sequence ID" value="MBI1756887.1"/>
    <property type="molecule type" value="Genomic_DNA"/>
</dbReference>
<proteinExistence type="predicted"/>
<evidence type="ECO:0000313" key="2">
    <source>
        <dbReference type="Proteomes" id="UP000727962"/>
    </source>
</evidence>
<organism evidence="1 2">
    <name type="scientific">Fimbriimonas ginsengisoli</name>
    <dbReference type="NCBI Taxonomy" id="1005039"/>
    <lineage>
        <taxon>Bacteria</taxon>
        <taxon>Bacillati</taxon>
        <taxon>Armatimonadota</taxon>
        <taxon>Fimbriimonadia</taxon>
        <taxon>Fimbriimonadales</taxon>
        <taxon>Fimbriimonadaceae</taxon>
        <taxon>Fimbriimonas</taxon>
    </lineage>
</organism>
<accession>A0A931LT62</accession>
<evidence type="ECO:0000313" key="1">
    <source>
        <dbReference type="EMBL" id="MBI1756887.1"/>
    </source>
</evidence>
<dbReference type="AlphaFoldDB" id="A0A931LT62"/>
<comment type="caution">
    <text evidence="1">The sequence shown here is derived from an EMBL/GenBank/DDBJ whole genome shotgun (WGS) entry which is preliminary data.</text>
</comment>
<dbReference type="Proteomes" id="UP000727962">
    <property type="component" value="Unassembled WGS sequence"/>
</dbReference>